<feature type="non-terminal residue" evidence="5">
    <location>
        <position position="157"/>
    </location>
</feature>
<dbReference type="InterPro" id="IPR036770">
    <property type="entry name" value="Ankyrin_rpt-contain_sf"/>
</dbReference>
<gene>
    <name evidence="5" type="ORF">TBRA_LOCUS1229</name>
</gene>
<keyword evidence="1" id="KW-0677">Repeat</keyword>
<feature type="repeat" description="ANK" evidence="3">
    <location>
        <begin position="57"/>
        <end position="89"/>
    </location>
</feature>
<feature type="region of interest" description="Disordered" evidence="4">
    <location>
        <begin position="129"/>
        <end position="157"/>
    </location>
</feature>
<evidence type="ECO:0000256" key="4">
    <source>
        <dbReference type="SAM" id="MobiDB-lite"/>
    </source>
</evidence>
<protein>
    <submittedName>
        <fullName evidence="5">Uncharacterized protein</fullName>
    </submittedName>
</protein>
<proteinExistence type="predicted"/>
<dbReference type="InterPro" id="IPR002110">
    <property type="entry name" value="Ankyrin_rpt"/>
</dbReference>
<dbReference type="OrthoDB" id="5406014at2759"/>
<dbReference type="Pfam" id="PF12796">
    <property type="entry name" value="Ank_2"/>
    <property type="match status" value="1"/>
</dbReference>
<evidence type="ECO:0000256" key="3">
    <source>
        <dbReference type="PROSITE-ProRule" id="PRU00023"/>
    </source>
</evidence>
<evidence type="ECO:0000313" key="5">
    <source>
        <dbReference type="EMBL" id="CAB0029152.1"/>
    </source>
</evidence>
<evidence type="ECO:0000256" key="1">
    <source>
        <dbReference type="ARBA" id="ARBA00022737"/>
    </source>
</evidence>
<dbReference type="SUPFAM" id="SSF48403">
    <property type="entry name" value="Ankyrin repeat"/>
    <property type="match status" value="1"/>
</dbReference>
<dbReference type="SMART" id="SM00248">
    <property type="entry name" value="ANK"/>
    <property type="match status" value="2"/>
</dbReference>
<reference evidence="5 6" key="1">
    <citation type="submission" date="2020-02" db="EMBL/GenBank/DDBJ databases">
        <authorList>
            <person name="Ferguson B K."/>
        </authorList>
    </citation>
    <scope>NUCLEOTIDE SEQUENCE [LARGE SCALE GENOMIC DNA]</scope>
</reference>
<dbReference type="PROSITE" id="PS50297">
    <property type="entry name" value="ANK_REP_REGION"/>
    <property type="match status" value="1"/>
</dbReference>
<keyword evidence="6" id="KW-1185">Reference proteome</keyword>
<name>A0A6H5I216_9HYME</name>
<dbReference type="PROSITE" id="PS50088">
    <property type="entry name" value="ANK_REPEAT"/>
    <property type="match status" value="1"/>
</dbReference>
<dbReference type="Gene3D" id="1.25.40.20">
    <property type="entry name" value="Ankyrin repeat-containing domain"/>
    <property type="match status" value="1"/>
</dbReference>
<organism evidence="5 6">
    <name type="scientific">Trichogramma brassicae</name>
    <dbReference type="NCBI Taxonomy" id="86971"/>
    <lineage>
        <taxon>Eukaryota</taxon>
        <taxon>Metazoa</taxon>
        <taxon>Ecdysozoa</taxon>
        <taxon>Arthropoda</taxon>
        <taxon>Hexapoda</taxon>
        <taxon>Insecta</taxon>
        <taxon>Pterygota</taxon>
        <taxon>Neoptera</taxon>
        <taxon>Endopterygota</taxon>
        <taxon>Hymenoptera</taxon>
        <taxon>Apocrita</taxon>
        <taxon>Proctotrupomorpha</taxon>
        <taxon>Chalcidoidea</taxon>
        <taxon>Trichogrammatidae</taxon>
        <taxon>Trichogramma</taxon>
    </lineage>
</organism>
<keyword evidence="2 3" id="KW-0040">ANK repeat</keyword>
<evidence type="ECO:0000313" key="6">
    <source>
        <dbReference type="Proteomes" id="UP000479190"/>
    </source>
</evidence>
<accession>A0A6H5I216</accession>
<dbReference type="PANTHER" id="PTHR24198:SF194">
    <property type="entry name" value="INVERSIN-A"/>
    <property type="match status" value="1"/>
</dbReference>
<dbReference type="AlphaFoldDB" id="A0A6H5I216"/>
<evidence type="ECO:0000256" key="2">
    <source>
        <dbReference type="ARBA" id="ARBA00023043"/>
    </source>
</evidence>
<dbReference type="EMBL" id="CADCXV010000260">
    <property type="protein sequence ID" value="CAB0029152.1"/>
    <property type="molecule type" value="Genomic_DNA"/>
</dbReference>
<sequence>MRRDFELDVNYIDEFGRTHFHAACVYGLPEIVKNFLDYDFNPTYLDNSPLDWLVPETKDSPLHLAVENGHMNVAELLMQKGASPNLGNKNGLTSLHVICKKNYTVPIPESKNIDNVLTIFFKNTESSKESIRSRGGGDGGDAGSNNICRDVHNPLVQ</sequence>
<dbReference type="Proteomes" id="UP000479190">
    <property type="component" value="Unassembled WGS sequence"/>
</dbReference>
<dbReference type="PANTHER" id="PTHR24198">
    <property type="entry name" value="ANKYRIN REPEAT AND PROTEIN KINASE DOMAIN-CONTAINING PROTEIN"/>
    <property type="match status" value="1"/>
</dbReference>